<dbReference type="AlphaFoldDB" id="A0A1I6Q8X3"/>
<evidence type="ECO:0000256" key="1">
    <source>
        <dbReference type="ARBA" id="ARBA00022729"/>
    </source>
</evidence>
<dbReference type="GO" id="GO:0009251">
    <property type="term" value="P:glucan catabolic process"/>
    <property type="evidence" value="ECO:0007669"/>
    <property type="project" value="TreeGrafter"/>
</dbReference>
<dbReference type="GO" id="GO:0030246">
    <property type="term" value="F:carbohydrate binding"/>
    <property type="evidence" value="ECO:0007669"/>
    <property type="project" value="InterPro"/>
</dbReference>
<dbReference type="InterPro" id="IPR006584">
    <property type="entry name" value="Cellulose-bd_IV"/>
</dbReference>
<dbReference type="Gene3D" id="2.60.120.260">
    <property type="entry name" value="Galactose-binding domain-like"/>
    <property type="match status" value="2"/>
</dbReference>
<dbReference type="PROSITE" id="PS51175">
    <property type="entry name" value="CBM6"/>
    <property type="match status" value="2"/>
</dbReference>
<dbReference type="InterPro" id="IPR001547">
    <property type="entry name" value="Glyco_hydro_5"/>
</dbReference>
<evidence type="ECO:0000256" key="3">
    <source>
        <dbReference type="ARBA" id="ARBA00023295"/>
    </source>
</evidence>
<dbReference type="InterPro" id="IPR050386">
    <property type="entry name" value="Glycosyl_hydrolase_5"/>
</dbReference>
<keyword evidence="3" id="KW-0326">Glycosidase</keyword>
<dbReference type="Proteomes" id="UP000199312">
    <property type="component" value="Unassembled WGS sequence"/>
</dbReference>
<dbReference type="InterPro" id="IPR017853">
    <property type="entry name" value="GH"/>
</dbReference>
<dbReference type="GO" id="GO:0009986">
    <property type="term" value="C:cell surface"/>
    <property type="evidence" value="ECO:0007669"/>
    <property type="project" value="TreeGrafter"/>
</dbReference>
<dbReference type="SUPFAM" id="SSF49785">
    <property type="entry name" value="Galactose-binding domain-like"/>
    <property type="match status" value="2"/>
</dbReference>
<gene>
    <name evidence="5" type="ORF">SAMN04488006_1629</name>
</gene>
<keyword evidence="6" id="KW-1185">Reference proteome</keyword>
<accession>A0A1I6Q8X3</accession>
<dbReference type="Pfam" id="PF03422">
    <property type="entry name" value="CBM_6"/>
    <property type="match status" value="2"/>
</dbReference>
<feature type="domain" description="CBM6" evidence="4">
    <location>
        <begin position="432"/>
        <end position="559"/>
    </location>
</feature>
<organism evidence="5 6">
    <name type="scientific">Lutibacter maritimus</name>
    <dbReference type="NCBI Taxonomy" id="593133"/>
    <lineage>
        <taxon>Bacteria</taxon>
        <taxon>Pseudomonadati</taxon>
        <taxon>Bacteroidota</taxon>
        <taxon>Flavobacteriia</taxon>
        <taxon>Flavobacteriales</taxon>
        <taxon>Flavobacteriaceae</taxon>
        <taxon>Lutibacter</taxon>
    </lineage>
</organism>
<dbReference type="CDD" id="cd04080">
    <property type="entry name" value="CBM6_cellulase-like"/>
    <property type="match status" value="2"/>
</dbReference>
<proteinExistence type="predicted"/>
<dbReference type="Pfam" id="PF18962">
    <property type="entry name" value="Por_Secre_tail"/>
    <property type="match status" value="1"/>
</dbReference>
<name>A0A1I6Q8X3_9FLAO</name>
<dbReference type="EMBL" id="FOZP01000003">
    <property type="protein sequence ID" value="SFS48862.1"/>
    <property type="molecule type" value="Genomic_DNA"/>
</dbReference>
<keyword evidence="2" id="KW-0378">Hydrolase</keyword>
<dbReference type="InterPro" id="IPR008979">
    <property type="entry name" value="Galactose-bd-like_sf"/>
</dbReference>
<dbReference type="NCBIfam" id="TIGR04183">
    <property type="entry name" value="Por_Secre_tail"/>
    <property type="match status" value="1"/>
</dbReference>
<dbReference type="STRING" id="593133.SAMN04488006_1629"/>
<evidence type="ECO:0000313" key="6">
    <source>
        <dbReference type="Proteomes" id="UP000199312"/>
    </source>
</evidence>
<sequence length="1068" mass="118961">MFGTLFSWSQGLKTQGKKIVDQNGNEVILRGMGLGGWMLQEGYMMQSSDVADTQHEFKNRLIALMGEDKTNEFYDVWLANHVTKKDIDSLAKWGFNSVRLPMHYNLFTLPIEAEPVSGENTWLTKGFDLVDNLLDWCESNNMYLILDLHGAPGGQGTNAAISDYDNTKPSLWQSQDNKNKTVALWRKLAERYKDEPWIGGYDLINEVNGDHVTGPQLKQFYIQITNAIREVDTKHIIFIEGHDWANNFTGLTPTWDSNMVYSFHKYWTFNDQGSIQWVLNLREQQNVPLWMGEAGENSNVWFTDAIKLFEDNNIGWSWWPLKRIETIVGPYSIPFTDGYKRILSYWRGEGAKPTEAEAHSAMMELANNSNSSNCFHQKDVPDAMIRQVKTEATKPYKKHNIPGVVYLSDFDLGKNGKAYYDTDVANYSGSTGDFQAWNSGWIYRNDGVDISENNDPVNGNGYHIGYIKKGEWVSYTVNVSESAAYKAKVRYASPNSGGVFHLSVNGEDITKGKTIPSTGGWTNFQTVEIPDIVLNQGSQVLKLQFDNEVEYNMSSIEFVKTGTVESVAFEAINGQTNSDEKSVEISVNHAVLLSSLSGSKELFTMYVNGVVEPISTITTINSKEKTIKLTTNRSLLFSDNILVSYSGTSVKSVDGKELAAFSNLVIRNSLPTIAVLPLKIEAENYTTMVGLSTENTTDIGEGKNISYTDTNDYADYIIYSKDNNNYKVNFRVACPYNSGKIGLFLANENGGETSLLTISTPVTGDWQTWQTVSGDLIIPKGKHTLRMKVLTGGFNLNWMEFILQEKDSDNDGVPDTLDLCPNTTLGATVDSNGCFILPKDNFEINSVGETCPNMNNGQIVIKGNANYNYKTTINNVNHNFVGNATVKFGNLSPGTYDFCISVVGQSFEQCYSIVIPAGKTVSGKSAIDNKLASIEILEGTAPFDIEVNGKLLFQTMSKNFEIPVINGDLIQVKTSVACEGVYSKSIDLFKAVEVFPNPSHGLFEIGIPTSENEVYIEVFNYSSQLILSKLYKVEFGKVTIDLTNISNGIYLAKVHLDNNPVNVKIIKH</sequence>
<evidence type="ECO:0000259" key="4">
    <source>
        <dbReference type="PROSITE" id="PS51175"/>
    </source>
</evidence>
<protein>
    <submittedName>
        <fullName evidence="5">Por secretion system C-terminal sorting domain-containing protein</fullName>
    </submittedName>
</protein>
<dbReference type="Gene3D" id="3.20.20.80">
    <property type="entry name" value="Glycosidases"/>
    <property type="match status" value="1"/>
</dbReference>
<dbReference type="InterPro" id="IPR028974">
    <property type="entry name" value="TSP_type-3_rpt"/>
</dbReference>
<dbReference type="PANTHER" id="PTHR31297:SF13">
    <property type="entry name" value="PUTATIVE-RELATED"/>
    <property type="match status" value="1"/>
</dbReference>
<evidence type="ECO:0000256" key="2">
    <source>
        <dbReference type="ARBA" id="ARBA00022801"/>
    </source>
</evidence>
<evidence type="ECO:0000313" key="5">
    <source>
        <dbReference type="EMBL" id="SFS48862.1"/>
    </source>
</evidence>
<reference evidence="6" key="1">
    <citation type="submission" date="2016-10" db="EMBL/GenBank/DDBJ databases">
        <authorList>
            <person name="Varghese N."/>
            <person name="Submissions S."/>
        </authorList>
    </citation>
    <scope>NUCLEOTIDE SEQUENCE [LARGE SCALE GENOMIC DNA]</scope>
    <source>
        <strain evidence="6">DSM 24450</strain>
    </source>
</reference>
<dbReference type="InterPro" id="IPR005084">
    <property type="entry name" value="CBM6"/>
</dbReference>
<dbReference type="InterPro" id="IPR026444">
    <property type="entry name" value="Secre_tail"/>
</dbReference>
<dbReference type="GO" id="GO:0005576">
    <property type="term" value="C:extracellular region"/>
    <property type="evidence" value="ECO:0007669"/>
    <property type="project" value="TreeGrafter"/>
</dbReference>
<dbReference type="SUPFAM" id="SSF51445">
    <property type="entry name" value="(Trans)glycosidases"/>
    <property type="match status" value="1"/>
</dbReference>
<feature type="domain" description="CBM6" evidence="4">
    <location>
        <begin position="678"/>
        <end position="802"/>
    </location>
</feature>
<keyword evidence="1" id="KW-0732">Signal</keyword>
<dbReference type="PANTHER" id="PTHR31297">
    <property type="entry name" value="GLUCAN ENDO-1,6-BETA-GLUCOSIDASE B"/>
    <property type="match status" value="1"/>
</dbReference>
<dbReference type="GO" id="GO:0005509">
    <property type="term" value="F:calcium ion binding"/>
    <property type="evidence" value="ECO:0007669"/>
    <property type="project" value="InterPro"/>
</dbReference>
<dbReference type="SUPFAM" id="SSF103647">
    <property type="entry name" value="TSP type-3 repeat"/>
    <property type="match status" value="1"/>
</dbReference>
<dbReference type="Pfam" id="PF00150">
    <property type="entry name" value="Cellulase"/>
    <property type="match status" value="1"/>
</dbReference>
<dbReference type="GO" id="GO:0008422">
    <property type="term" value="F:beta-glucosidase activity"/>
    <property type="evidence" value="ECO:0007669"/>
    <property type="project" value="TreeGrafter"/>
</dbReference>
<dbReference type="SMART" id="SM00606">
    <property type="entry name" value="CBD_IV"/>
    <property type="match status" value="2"/>
</dbReference>